<evidence type="ECO:0000313" key="1">
    <source>
        <dbReference type="EMBL" id="PKK70629.1"/>
    </source>
</evidence>
<proteinExistence type="predicted"/>
<reference evidence="1 2" key="2">
    <citation type="submission" date="2017-10" db="EMBL/GenBank/DDBJ databases">
        <title>Extensive intraspecific genome diversity in a model arbuscular mycorrhizal fungus.</title>
        <authorList>
            <person name="Chen E.C.H."/>
            <person name="Morin E."/>
            <person name="Baudet D."/>
            <person name="Noel J."/>
            <person name="Ndikumana S."/>
            <person name="Charron P."/>
            <person name="St-Onge C."/>
            <person name="Giorgi J."/>
            <person name="Grigoriev I.V."/>
            <person name="Roux C."/>
            <person name="Martin F.M."/>
            <person name="Corradi N."/>
        </authorList>
    </citation>
    <scope>NUCLEOTIDE SEQUENCE [LARGE SCALE GENOMIC DNA]</scope>
    <source>
        <strain evidence="1 2">C2</strain>
    </source>
</reference>
<dbReference type="Proteomes" id="UP000233469">
    <property type="component" value="Unassembled WGS sequence"/>
</dbReference>
<protein>
    <submittedName>
        <fullName evidence="1">Uncharacterized protein</fullName>
    </submittedName>
</protein>
<accession>A0A2N1N9V6</accession>
<gene>
    <name evidence="1" type="ORF">RhiirC2_455201</name>
</gene>
<name>A0A2N1N9V6_9GLOM</name>
<organism evidence="1 2">
    <name type="scientific">Rhizophagus irregularis</name>
    <dbReference type="NCBI Taxonomy" id="588596"/>
    <lineage>
        <taxon>Eukaryota</taxon>
        <taxon>Fungi</taxon>
        <taxon>Fungi incertae sedis</taxon>
        <taxon>Mucoromycota</taxon>
        <taxon>Glomeromycotina</taxon>
        <taxon>Glomeromycetes</taxon>
        <taxon>Glomerales</taxon>
        <taxon>Glomeraceae</taxon>
        <taxon>Rhizophagus</taxon>
    </lineage>
</organism>
<evidence type="ECO:0000313" key="2">
    <source>
        <dbReference type="Proteomes" id="UP000233469"/>
    </source>
</evidence>
<dbReference type="AlphaFoldDB" id="A0A2N1N9V6"/>
<dbReference type="EMBL" id="LLXL01000595">
    <property type="protein sequence ID" value="PKK70629.1"/>
    <property type="molecule type" value="Genomic_DNA"/>
</dbReference>
<sequence>MYLKTYHPKGPSIRVNKNRTGIKILNDQNEFMQQFVVRLQDISYIYKEHIEGLLLHNTFTKILIFNDMYLDF</sequence>
<reference evidence="1 2" key="1">
    <citation type="submission" date="2016-04" db="EMBL/GenBank/DDBJ databases">
        <title>Genome analyses suggest a sexual origin of heterokaryosis in a supposedly ancient asexual fungus.</title>
        <authorList>
            <person name="Ropars J."/>
            <person name="Sedzielewska K."/>
            <person name="Noel J."/>
            <person name="Charron P."/>
            <person name="Farinelli L."/>
            <person name="Marton T."/>
            <person name="Kruger M."/>
            <person name="Pelin A."/>
            <person name="Brachmann A."/>
            <person name="Corradi N."/>
        </authorList>
    </citation>
    <scope>NUCLEOTIDE SEQUENCE [LARGE SCALE GENOMIC DNA]</scope>
    <source>
        <strain evidence="1 2">C2</strain>
    </source>
</reference>
<comment type="caution">
    <text evidence="1">The sequence shown here is derived from an EMBL/GenBank/DDBJ whole genome shotgun (WGS) entry which is preliminary data.</text>
</comment>